<feature type="transmembrane region" description="Helical" evidence="6">
    <location>
        <begin position="473"/>
        <end position="491"/>
    </location>
</feature>
<sequence length="600" mass="67689">MEQDMEKRKGDRSEQSNEEKWVYDGSFDYKGRVPLRASTGAWKASLIVIMVEISERMSHYGISMNLITYLTEVIHEDLKTAAKNVNNWYGVTTLMPLVGGFVADAYTGRFYMVQLSSIIYMMGLCLLTMSQYIPSLKSCNTEICQRPRKVHEVVFFLAIYAKSLGTGGFRPCLQSFGADQFDDGHLEEMKKKLSFFNWWNFGLCFAVLISSTLIVYVQDVVNWGVSSLILTSFMAIAVITFWVGKPFYRYRKTEGNPLLPILQVLVAAIRKRGLCCPSNPDLLYQVPISDQSQGRLLSHTRRFRFLDKAAIIEEEYVEQEVNPWRLATLTRVEETKLVLNIVPIWITLLASGACGAQGTTFFVRQAAATDLNIGNGFKIPPASLNSVSAIGTLIGVPIYDKLFVPIMRKITGNERGISILCRINIGLILSAMIMVLSAIVEVKRLQMLEHEISATGEIEVNTMSVYWLIPQNLIAGVGDAFSMVGMQEYFYDEVPDSMRSLGLALYFSVFGIGSFLSTFLIIAVDYVTAKNGKSWIGKDINSSRLDKFYWLLAVISFLNVLVFLFIEKRYIYKKVQMKAIETNGYKSDDDDDSIMEDTKV</sequence>
<dbReference type="Proteomes" id="UP001058974">
    <property type="component" value="Chromosome 5"/>
</dbReference>
<protein>
    <submittedName>
        <fullName evidence="7">Uncharacterized protein</fullName>
    </submittedName>
</protein>
<evidence type="ECO:0000313" key="8">
    <source>
        <dbReference type="Proteomes" id="UP001058974"/>
    </source>
</evidence>
<evidence type="ECO:0000256" key="6">
    <source>
        <dbReference type="SAM" id="Phobius"/>
    </source>
</evidence>
<dbReference type="Pfam" id="PF00854">
    <property type="entry name" value="PTR2"/>
    <property type="match status" value="1"/>
</dbReference>
<keyword evidence="4 6" id="KW-1133">Transmembrane helix</keyword>
<evidence type="ECO:0000256" key="5">
    <source>
        <dbReference type="ARBA" id="ARBA00023136"/>
    </source>
</evidence>
<dbReference type="Gramene" id="Psat05G0367500-T1">
    <property type="protein sequence ID" value="KAI5407506.1"/>
    <property type="gene ID" value="KIW84_053675"/>
</dbReference>
<dbReference type="InterPro" id="IPR000109">
    <property type="entry name" value="POT_fam"/>
</dbReference>
<feature type="transmembrane region" description="Helical" evidence="6">
    <location>
        <begin position="382"/>
        <end position="399"/>
    </location>
</feature>
<evidence type="ECO:0000256" key="3">
    <source>
        <dbReference type="ARBA" id="ARBA00022692"/>
    </source>
</evidence>
<proteinExistence type="inferred from homology"/>
<comment type="subcellular location">
    <subcellularLocation>
        <location evidence="1">Membrane</location>
        <topology evidence="1">Multi-pass membrane protein</topology>
    </subcellularLocation>
</comment>
<feature type="transmembrane region" description="Helical" evidence="6">
    <location>
        <begin position="88"/>
        <end position="106"/>
    </location>
</feature>
<dbReference type="AlphaFoldDB" id="A0A9D4WTK4"/>
<feature type="transmembrane region" description="Helical" evidence="6">
    <location>
        <begin position="419"/>
        <end position="440"/>
    </location>
</feature>
<accession>A0A9D4WTK4</accession>
<dbReference type="SUPFAM" id="SSF103473">
    <property type="entry name" value="MFS general substrate transporter"/>
    <property type="match status" value="1"/>
</dbReference>
<feature type="transmembrane region" description="Helical" evidence="6">
    <location>
        <begin position="548"/>
        <end position="566"/>
    </location>
</feature>
<comment type="similarity">
    <text evidence="2">Belongs to the major facilitator superfamily. Proton-dependent oligopeptide transporter (POT/PTR) (TC 2.A.17) family.</text>
</comment>
<dbReference type="OrthoDB" id="8904098at2759"/>
<dbReference type="InterPro" id="IPR036259">
    <property type="entry name" value="MFS_trans_sf"/>
</dbReference>
<comment type="caution">
    <text evidence="7">The sequence shown here is derived from an EMBL/GenBank/DDBJ whole genome shotgun (WGS) entry which is preliminary data.</text>
</comment>
<dbReference type="EMBL" id="JAMSHJ010000005">
    <property type="protein sequence ID" value="KAI5407506.1"/>
    <property type="molecule type" value="Genomic_DNA"/>
</dbReference>
<dbReference type="Gramene" id="Psat05G0367500-T2">
    <property type="protein sequence ID" value="KAI5407507.1"/>
    <property type="gene ID" value="KIW84_053675"/>
</dbReference>
<dbReference type="EMBL" id="JAMSHJ010000005">
    <property type="protein sequence ID" value="KAI5407507.1"/>
    <property type="molecule type" value="Genomic_DNA"/>
</dbReference>
<feature type="transmembrane region" description="Helical" evidence="6">
    <location>
        <begin position="198"/>
        <end position="217"/>
    </location>
</feature>
<feature type="transmembrane region" description="Helical" evidence="6">
    <location>
        <begin position="337"/>
        <end position="362"/>
    </location>
</feature>
<dbReference type="GO" id="GO:0022857">
    <property type="term" value="F:transmembrane transporter activity"/>
    <property type="evidence" value="ECO:0007669"/>
    <property type="project" value="InterPro"/>
</dbReference>
<dbReference type="PANTHER" id="PTHR11654">
    <property type="entry name" value="OLIGOPEPTIDE TRANSPORTER-RELATED"/>
    <property type="match status" value="1"/>
</dbReference>
<dbReference type="Gene3D" id="1.20.1250.20">
    <property type="entry name" value="MFS general substrate transporter like domains"/>
    <property type="match status" value="1"/>
</dbReference>
<evidence type="ECO:0000256" key="2">
    <source>
        <dbReference type="ARBA" id="ARBA00005982"/>
    </source>
</evidence>
<keyword evidence="5 6" id="KW-0472">Membrane</keyword>
<keyword evidence="8" id="KW-1185">Reference proteome</keyword>
<feature type="transmembrane region" description="Helical" evidence="6">
    <location>
        <begin position="503"/>
        <end position="528"/>
    </location>
</feature>
<evidence type="ECO:0000256" key="4">
    <source>
        <dbReference type="ARBA" id="ARBA00022989"/>
    </source>
</evidence>
<keyword evidence="3 6" id="KW-0812">Transmembrane</keyword>
<organism evidence="7 8">
    <name type="scientific">Pisum sativum</name>
    <name type="common">Garden pea</name>
    <name type="synonym">Lathyrus oleraceus</name>
    <dbReference type="NCBI Taxonomy" id="3888"/>
    <lineage>
        <taxon>Eukaryota</taxon>
        <taxon>Viridiplantae</taxon>
        <taxon>Streptophyta</taxon>
        <taxon>Embryophyta</taxon>
        <taxon>Tracheophyta</taxon>
        <taxon>Spermatophyta</taxon>
        <taxon>Magnoliopsida</taxon>
        <taxon>eudicotyledons</taxon>
        <taxon>Gunneridae</taxon>
        <taxon>Pentapetalae</taxon>
        <taxon>rosids</taxon>
        <taxon>fabids</taxon>
        <taxon>Fabales</taxon>
        <taxon>Fabaceae</taxon>
        <taxon>Papilionoideae</taxon>
        <taxon>50 kb inversion clade</taxon>
        <taxon>NPAAA clade</taxon>
        <taxon>Hologalegina</taxon>
        <taxon>IRL clade</taxon>
        <taxon>Fabeae</taxon>
        <taxon>Lathyrus</taxon>
    </lineage>
</organism>
<dbReference type="GO" id="GO:0016020">
    <property type="term" value="C:membrane"/>
    <property type="evidence" value="ECO:0007669"/>
    <property type="project" value="UniProtKB-SubCell"/>
</dbReference>
<feature type="transmembrane region" description="Helical" evidence="6">
    <location>
        <begin position="223"/>
        <end position="243"/>
    </location>
</feature>
<feature type="transmembrane region" description="Helical" evidence="6">
    <location>
        <begin position="112"/>
        <end position="129"/>
    </location>
</feature>
<evidence type="ECO:0000256" key="1">
    <source>
        <dbReference type="ARBA" id="ARBA00004141"/>
    </source>
</evidence>
<name>A0A9D4WTK4_PEA</name>
<reference evidence="7 8" key="1">
    <citation type="journal article" date="2022" name="Nat. Genet.">
        <title>Improved pea reference genome and pan-genome highlight genomic features and evolutionary characteristics.</title>
        <authorList>
            <person name="Yang T."/>
            <person name="Liu R."/>
            <person name="Luo Y."/>
            <person name="Hu S."/>
            <person name="Wang D."/>
            <person name="Wang C."/>
            <person name="Pandey M.K."/>
            <person name="Ge S."/>
            <person name="Xu Q."/>
            <person name="Li N."/>
            <person name="Li G."/>
            <person name="Huang Y."/>
            <person name="Saxena R.K."/>
            <person name="Ji Y."/>
            <person name="Li M."/>
            <person name="Yan X."/>
            <person name="He Y."/>
            <person name="Liu Y."/>
            <person name="Wang X."/>
            <person name="Xiang C."/>
            <person name="Varshney R.K."/>
            <person name="Ding H."/>
            <person name="Gao S."/>
            <person name="Zong X."/>
        </authorList>
    </citation>
    <scope>NUCLEOTIDE SEQUENCE [LARGE SCALE GENOMIC DNA]</scope>
    <source>
        <strain evidence="7 8">cv. Zhongwan 6</strain>
    </source>
</reference>
<gene>
    <name evidence="7" type="ORF">KIW84_053675</name>
</gene>
<evidence type="ECO:0000313" key="7">
    <source>
        <dbReference type="EMBL" id="KAI5407507.1"/>
    </source>
</evidence>